<keyword evidence="6" id="KW-0808">Transferase</keyword>
<dbReference type="EC" id="2.8.1.6" evidence="4"/>
<dbReference type="GeneID" id="18255995"/>
<accession>G0S341</accession>
<protein>
    <recommendedName>
        <fullName evidence="4">biotin synthase</fullName>
        <ecNumber evidence="4">2.8.1.6</ecNumber>
    </recommendedName>
</protein>
<keyword evidence="7" id="KW-0949">S-adenosyl-L-methionine</keyword>
<dbReference type="SFLD" id="SFLDF00272">
    <property type="entry name" value="biotin_synthase"/>
    <property type="match status" value="1"/>
</dbReference>
<dbReference type="HAMAP" id="MF_01694">
    <property type="entry name" value="BioB"/>
    <property type="match status" value="1"/>
</dbReference>
<dbReference type="InterPro" id="IPR021822">
    <property type="entry name" value="DUF3405"/>
</dbReference>
<dbReference type="InterPro" id="IPR002684">
    <property type="entry name" value="Biotin_synth/BioAB"/>
</dbReference>
<evidence type="ECO:0000256" key="14">
    <source>
        <dbReference type="ARBA" id="ARBA00034078"/>
    </source>
</evidence>
<dbReference type="InterPro" id="IPR013785">
    <property type="entry name" value="Aldolase_TIM"/>
</dbReference>
<dbReference type="Pfam" id="PF06968">
    <property type="entry name" value="BATS"/>
    <property type="match status" value="1"/>
</dbReference>
<feature type="compositionally biased region" description="Polar residues" evidence="15">
    <location>
        <begin position="1052"/>
        <end position="1062"/>
    </location>
</feature>
<dbReference type="KEGG" id="cthr:CTHT_0019570"/>
<proteinExistence type="inferred from homology"/>
<evidence type="ECO:0000256" key="7">
    <source>
        <dbReference type="ARBA" id="ARBA00022691"/>
    </source>
</evidence>
<evidence type="ECO:0000256" key="4">
    <source>
        <dbReference type="ARBA" id="ARBA00012236"/>
    </source>
</evidence>
<dbReference type="OrthoDB" id="3353407at2759"/>
<dbReference type="InterPro" id="IPR006638">
    <property type="entry name" value="Elp3/MiaA/NifB-like_rSAM"/>
</dbReference>
<dbReference type="GO" id="GO:0051537">
    <property type="term" value="F:2 iron, 2 sulfur cluster binding"/>
    <property type="evidence" value="ECO:0007669"/>
    <property type="project" value="UniProtKB-KW"/>
</dbReference>
<feature type="domain" description="Radical SAM core" evidence="16">
    <location>
        <begin position="63"/>
        <end position="294"/>
    </location>
</feature>
<dbReference type="NCBIfam" id="TIGR00433">
    <property type="entry name" value="bioB"/>
    <property type="match status" value="1"/>
</dbReference>
<dbReference type="EMBL" id="GL988040">
    <property type="protein sequence ID" value="EGS22424.1"/>
    <property type="molecule type" value="Genomic_DNA"/>
</dbReference>
<evidence type="ECO:0000256" key="11">
    <source>
        <dbReference type="ARBA" id="ARBA00023004"/>
    </source>
</evidence>
<dbReference type="SUPFAM" id="SSF102114">
    <property type="entry name" value="Radical SAM enzymes"/>
    <property type="match status" value="1"/>
</dbReference>
<evidence type="ECO:0000256" key="3">
    <source>
        <dbReference type="ARBA" id="ARBA00010765"/>
    </source>
</evidence>
<evidence type="ECO:0000256" key="8">
    <source>
        <dbReference type="ARBA" id="ARBA00022714"/>
    </source>
</evidence>
<evidence type="ECO:0000256" key="1">
    <source>
        <dbReference type="ARBA" id="ARBA00001966"/>
    </source>
</evidence>
<reference evidence="17 18" key="1">
    <citation type="journal article" date="2011" name="Cell">
        <title>Insight into structure and assembly of the nuclear pore complex by utilizing the genome of a eukaryotic thermophile.</title>
        <authorList>
            <person name="Amlacher S."/>
            <person name="Sarges P."/>
            <person name="Flemming D."/>
            <person name="van Noort V."/>
            <person name="Kunze R."/>
            <person name="Devos D.P."/>
            <person name="Arumugam M."/>
            <person name="Bork P."/>
            <person name="Hurt E."/>
        </authorList>
    </citation>
    <scope>NUCLEOTIDE SEQUENCE [LARGE SCALE GENOMIC DNA]</scope>
    <source>
        <strain evidence="18">DSM 1495 / CBS 144.50 / IMI 039719</strain>
    </source>
</reference>
<comment type="pathway">
    <text evidence="2">Cofactor biosynthesis; biotin biosynthesis; biotin from 7,8-diaminononanoate: step 2/2.</text>
</comment>
<dbReference type="AlphaFoldDB" id="G0S341"/>
<evidence type="ECO:0000256" key="15">
    <source>
        <dbReference type="SAM" id="MobiDB-lite"/>
    </source>
</evidence>
<dbReference type="PROSITE" id="PS51918">
    <property type="entry name" value="RADICAL_SAM"/>
    <property type="match status" value="1"/>
</dbReference>
<keyword evidence="5" id="KW-0004">4Fe-4S</keyword>
<dbReference type="Gene3D" id="3.20.20.70">
    <property type="entry name" value="Aldolase class I"/>
    <property type="match status" value="1"/>
</dbReference>
<dbReference type="InterPro" id="IPR058240">
    <property type="entry name" value="rSAM_sf"/>
</dbReference>
<keyword evidence="8" id="KW-0001">2Fe-2S</keyword>
<dbReference type="SFLD" id="SFLDS00029">
    <property type="entry name" value="Radical_SAM"/>
    <property type="match status" value="1"/>
</dbReference>
<dbReference type="GO" id="GO:0004076">
    <property type="term" value="F:biotin synthase activity"/>
    <property type="evidence" value="ECO:0007669"/>
    <property type="project" value="UniProtKB-EC"/>
</dbReference>
<organism evidence="18">
    <name type="scientific">Chaetomium thermophilum (strain DSM 1495 / CBS 144.50 / IMI 039719)</name>
    <name type="common">Thermochaetoides thermophila</name>
    <dbReference type="NCBI Taxonomy" id="759272"/>
    <lineage>
        <taxon>Eukaryota</taxon>
        <taxon>Fungi</taxon>
        <taxon>Dikarya</taxon>
        <taxon>Ascomycota</taxon>
        <taxon>Pezizomycotina</taxon>
        <taxon>Sordariomycetes</taxon>
        <taxon>Sordariomycetidae</taxon>
        <taxon>Sordariales</taxon>
        <taxon>Chaetomiaceae</taxon>
        <taxon>Thermochaetoides</taxon>
    </lineage>
</organism>
<keyword evidence="12" id="KW-0411">Iron-sulfur</keyword>
<dbReference type="SFLD" id="SFLDG01278">
    <property type="entry name" value="biotin_synthase_like"/>
    <property type="match status" value="1"/>
</dbReference>
<dbReference type="CDD" id="cd01335">
    <property type="entry name" value="Radical_SAM"/>
    <property type="match status" value="1"/>
</dbReference>
<evidence type="ECO:0000313" key="18">
    <source>
        <dbReference type="Proteomes" id="UP000008066"/>
    </source>
</evidence>
<dbReference type="InterPro" id="IPR024177">
    <property type="entry name" value="Biotin_synthase"/>
</dbReference>
<dbReference type="PANTHER" id="PTHR22976:SF2">
    <property type="entry name" value="BIOTIN SYNTHASE, MITOCHONDRIAL"/>
    <property type="match status" value="1"/>
</dbReference>
<sequence>MCLAAVSEEFDDLRQVLQIKLPKQRAPSKPVNKLEEISAIYNQPLMELAYQAANVHRRFHNPSEVQLCTLMNIKTGGCTEDCAYCAQSTRYQKGTGIKAKRVETVESVLEAARIAKANGSTRFCMGAAWRDMRGRKNSLRVIKEMVSGVRAMGMEVCVTLGMIDERQAKELKEAGLTAYNHNVDTSREFYPSIITTRTYDERLKTLSHVRNAGINVCSGGILGLGESEEDRIGLLHTVSTLPSHPESFPVNALVPIKGTPLGEKKPVEFTVILRTIAAARIVMPATIIRIAAGRKTMSEEQQALCFMAGANAVFTGEKMLTTECNGWDEDTAMFGRWGLQPMKSFQKSPPSPVDNGAVTVVDDDEKYDAVVGTGQREPSASLTAHGVVETVLGIIILSIVVLQTANPVFSFSASISIAKGFSPIAITSMKHLSLAGATARRLLNRQTVAIALAISVVWLLIAQFHDDVSQRWSKNLSNKSPSNIFPGLGNSGNSNSVHRMPTHNVLPELPPRKLCYGPRGFLLGKSPEDDLVDRELDAPYPEPWAGSYEETGLDITLMTAEQRYGPYGFGEDKPEYNRSRVEWDKIDWGKLQNDCFERNRHRFPAAAKPLNDTRTDVRFSYRNVTQIPEVRHWHQFEPTRRTAIVVRTWRGFKYLPEDFYYLRSLIAETALKSGGEYQVILLVDMKSRDGYEHNIFSSPEAYEQGFKDAGVPPEFRSITILWDDNLLENWYSKISEHRTMWQVYQPMQLLALHYPEFDHFWQIEMDMRFLGDAGKYLDALARTARNDPRKQALERSMFWHMISEIGSFGELARAVDEVNAGGSFAWGPLPVPEISPIGPEPPVADPRDDDFQWGVGEEADAIVTSYCMNADNPGNTWSFRDWMGGLSTDPKPPRFYCPPAIQRASRNLLFVIHQAQLEQGIYVPSEATLPTFALWHGLKLSFPQHPVFHREKDDFEMKSQWWRGGPRKSSTGLGPDEPSHPRGLGLTFWWESDWPREIFSHFMGVAPEGEPRPWLLYDLDGKIWAPNVVLHPVKHLPEDEKAAEDEAAGEESNSQAHQGKNQ</sequence>
<dbReference type="GO" id="GO:0051539">
    <property type="term" value="F:4 iron, 4 sulfur cluster binding"/>
    <property type="evidence" value="ECO:0007669"/>
    <property type="project" value="UniProtKB-KW"/>
</dbReference>
<dbReference type="SFLD" id="SFLDG01060">
    <property type="entry name" value="BATS_domain_containing"/>
    <property type="match status" value="1"/>
</dbReference>
<keyword evidence="13" id="KW-0496">Mitochondrion</keyword>
<dbReference type="STRING" id="759272.G0S341"/>
<dbReference type="GO" id="GO:0046872">
    <property type="term" value="F:metal ion binding"/>
    <property type="evidence" value="ECO:0007669"/>
    <property type="project" value="UniProtKB-KW"/>
</dbReference>
<dbReference type="Pfam" id="PF11885">
    <property type="entry name" value="DUF3405"/>
    <property type="match status" value="1"/>
</dbReference>
<gene>
    <name evidence="17" type="ORF">CTHT_0019570</name>
</gene>
<dbReference type="GO" id="GO:0005739">
    <property type="term" value="C:mitochondrion"/>
    <property type="evidence" value="ECO:0007669"/>
    <property type="project" value="TreeGrafter"/>
</dbReference>
<evidence type="ECO:0000256" key="2">
    <source>
        <dbReference type="ARBA" id="ARBA00004942"/>
    </source>
</evidence>
<dbReference type="GO" id="GO:0009102">
    <property type="term" value="P:biotin biosynthetic process"/>
    <property type="evidence" value="ECO:0007669"/>
    <property type="project" value="UniProtKB-UniPathway"/>
</dbReference>
<evidence type="ECO:0000256" key="12">
    <source>
        <dbReference type="ARBA" id="ARBA00023014"/>
    </source>
</evidence>
<evidence type="ECO:0000256" key="13">
    <source>
        <dbReference type="ARBA" id="ARBA00023128"/>
    </source>
</evidence>
<feature type="region of interest" description="Disordered" evidence="15">
    <location>
        <begin position="1035"/>
        <end position="1062"/>
    </location>
</feature>
<evidence type="ECO:0000256" key="6">
    <source>
        <dbReference type="ARBA" id="ARBA00022679"/>
    </source>
</evidence>
<dbReference type="eggNOG" id="KOG2900">
    <property type="taxonomic scope" value="Eukaryota"/>
</dbReference>
<comment type="similarity">
    <text evidence="3">Belongs to the radical SAM superfamily. Biotin synthase family.</text>
</comment>
<dbReference type="InterPro" id="IPR007197">
    <property type="entry name" value="rSAM"/>
</dbReference>
<dbReference type="Pfam" id="PF04055">
    <property type="entry name" value="Radical_SAM"/>
    <property type="match status" value="1"/>
</dbReference>
<dbReference type="InterPro" id="IPR010722">
    <property type="entry name" value="BATS_dom"/>
</dbReference>
<feature type="region of interest" description="Disordered" evidence="15">
    <location>
        <begin position="959"/>
        <end position="979"/>
    </location>
</feature>
<keyword evidence="10" id="KW-0093">Biotin biosynthesis</keyword>
<dbReference type="Proteomes" id="UP000008066">
    <property type="component" value="Unassembled WGS sequence"/>
</dbReference>
<name>G0S341_CHATD</name>
<dbReference type="FunFam" id="3.20.20.70:FF:000011">
    <property type="entry name" value="Biotin synthase"/>
    <property type="match status" value="1"/>
</dbReference>
<dbReference type="SMART" id="SM00876">
    <property type="entry name" value="BATS"/>
    <property type="match status" value="1"/>
</dbReference>
<keyword evidence="11" id="KW-0408">Iron</keyword>
<keyword evidence="9" id="KW-0479">Metal-binding</keyword>
<evidence type="ECO:0000313" key="17">
    <source>
        <dbReference type="EMBL" id="EGS22424.1"/>
    </source>
</evidence>
<evidence type="ECO:0000256" key="10">
    <source>
        <dbReference type="ARBA" id="ARBA00022756"/>
    </source>
</evidence>
<keyword evidence="18" id="KW-1185">Reference proteome</keyword>
<dbReference type="HOGENOM" id="CLU_289017_0_0_1"/>
<dbReference type="UniPathway" id="UPA00078">
    <property type="reaction ID" value="UER00162"/>
</dbReference>
<comment type="cofactor">
    <cofactor evidence="14">
        <name>[2Fe-2S] cluster</name>
        <dbReference type="ChEBI" id="CHEBI:190135"/>
    </cofactor>
</comment>
<dbReference type="SMART" id="SM00729">
    <property type="entry name" value="Elp3"/>
    <property type="match status" value="1"/>
</dbReference>
<evidence type="ECO:0000259" key="16">
    <source>
        <dbReference type="PROSITE" id="PS51918"/>
    </source>
</evidence>
<dbReference type="PANTHER" id="PTHR22976">
    <property type="entry name" value="BIOTIN SYNTHASE"/>
    <property type="match status" value="1"/>
</dbReference>
<evidence type="ECO:0000256" key="5">
    <source>
        <dbReference type="ARBA" id="ARBA00022485"/>
    </source>
</evidence>
<comment type="cofactor">
    <cofactor evidence="1">
        <name>[4Fe-4S] cluster</name>
        <dbReference type="ChEBI" id="CHEBI:49883"/>
    </cofactor>
</comment>
<evidence type="ECO:0000256" key="9">
    <source>
        <dbReference type="ARBA" id="ARBA00022723"/>
    </source>
</evidence>
<dbReference type="RefSeq" id="XP_006692443.1">
    <property type="nucleotide sequence ID" value="XM_006692380.1"/>
</dbReference>